<sequence length="444" mass="47970">MPGYDDYDEFLIAFDDEDEEDAADEVDPHRRAITFPAFPPGKRYGKKFADTWWGNAWIEAMEDTALDPEQLKKGRKYAFAGQVGAITVSPGRISAPVHDGDHYRPHTTVIGFRELSDAGWDRFLDKVAGNAGHIAALLDRDMPRELVRAADGADVRLLPSYGDLDPDCGCPGWDSPCRHAAALAYQVSWLLDRDPFVLLLVRGRGEDELTEELHRRNARRAVDASAAASAAGTPAAEAWSAQPSALPDPPGPVSAAPLDLASLLADVDVEEPPVAAAAIAVLAADAADRARSLLAGVPVGEPDQWADAVRLAARADRDDLTERAGRAAARPVDFARAVHAWKLAGKTGLTALEDAWTPPRDASARAQAEIDEAWRDVGLGELPEVRVWRNRWTLGDRGVQLRLGQDGLWYPFRADGKAWTLTGPPVQDVAEALAELLAGARGEV</sequence>
<dbReference type="EMBL" id="FNOK01000024">
    <property type="protein sequence ID" value="SDY33371.1"/>
    <property type="molecule type" value="Genomic_DNA"/>
</dbReference>
<dbReference type="GO" id="GO:0008270">
    <property type="term" value="F:zinc ion binding"/>
    <property type="evidence" value="ECO:0007669"/>
    <property type="project" value="UniProtKB-KW"/>
</dbReference>
<keyword evidence="1" id="KW-0479">Metal-binding</keyword>
<evidence type="ECO:0000313" key="4">
    <source>
        <dbReference type="EMBL" id="SDY33371.1"/>
    </source>
</evidence>
<evidence type="ECO:0000256" key="1">
    <source>
        <dbReference type="PROSITE-ProRule" id="PRU00325"/>
    </source>
</evidence>
<keyword evidence="1" id="KW-0863">Zinc-finger</keyword>
<keyword evidence="1" id="KW-0862">Zinc</keyword>
<protein>
    <submittedName>
        <fullName evidence="4">Uncharacterized conserved protein, contains Zn finger domain</fullName>
    </submittedName>
</protein>
<dbReference type="InterPro" id="IPR007527">
    <property type="entry name" value="Znf_SWIM"/>
</dbReference>
<dbReference type="OrthoDB" id="188274at2"/>
<keyword evidence="5" id="KW-1185">Reference proteome</keyword>
<evidence type="ECO:0000313" key="5">
    <source>
        <dbReference type="Proteomes" id="UP000199529"/>
    </source>
</evidence>
<feature type="region of interest" description="Disordered" evidence="2">
    <location>
        <begin position="233"/>
        <end position="253"/>
    </location>
</feature>
<organism evidence="4 5">
    <name type="scientific">Saccharopolyspora shandongensis</name>
    <dbReference type="NCBI Taxonomy" id="418495"/>
    <lineage>
        <taxon>Bacteria</taxon>
        <taxon>Bacillati</taxon>
        <taxon>Actinomycetota</taxon>
        <taxon>Actinomycetes</taxon>
        <taxon>Pseudonocardiales</taxon>
        <taxon>Pseudonocardiaceae</taxon>
        <taxon>Saccharopolyspora</taxon>
    </lineage>
</organism>
<dbReference type="PROSITE" id="PS50966">
    <property type="entry name" value="ZF_SWIM"/>
    <property type="match status" value="1"/>
</dbReference>
<feature type="domain" description="SWIM-type" evidence="3">
    <location>
        <begin position="153"/>
        <end position="188"/>
    </location>
</feature>
<dbReference type="PANTHER" id="PTHR38133">
    <property type="entry name" value="SLR1429 PROTEIN"/>
    <property type="match status" value="1"/>
</dbReference>
<evidence type="ECO:0000259" key="3">
    <source>
        <dbReference type="PROSITE" id="PS50966"/>
    </source>
</evidence>
<dbReference type="Proteomes" id="UP000199529">
    <property type="component" value="Unassembled WGS sequence"/>
</dbReference>
<evidence type="ECO:0000256" key="2">
    <source>
        <dbReference type="SAM" id="MobiDB-lite"/>
    </source>
</evidence>
<dbReference type="RefSeq" id="WP_093269254.1">
    <property type="nucleotide sequence ID" value="NZ_FNOK01000024.1"/>
</dbReference>
<name>A0A1H3J082_9PSEU</name>
<accession>A0A1H3J082</accession>
<gene>
    <name evidence="4" type="ORF">SAMN05216215_102490</name>
</gene>
<dbReference type="STRING" id="418495.SAMN05216215_102490"/>
<proteinExistence type="predicted"/>
<dbReference type="AlphaFoldDB" id="A0A1H3J082"/>
<dbReference type="PANTHER" id="PTHR38133:SF1">
    <property type="entry name" value="SLR1429 PROTEIN"/>
    <property type="match status" value="1"/>
</dbReference>
<dbReference type="Pfam" id="PF04434">
    <property type="entry name" value="SWIM"/>
    <property type="match status" value="1"/>
</dbReference>
<reference evidence="5" key="1">
    <citation type="submission" date="2016-10" db="EMBL/GenBank/DDBJ databases">
        <authorList>
            <person name="Varghese N."/>
            <person name="Submissions S."/>
        </authorList>
    </citation>
    <scope>NUCLEOTIDE SEQUENCE [LARGE SCALE GENOMIC DNA]</scope>
    <source>
        <strain evidence="5">CGMCC 4.3530</strain>
    </source>
</reference>